<evidence type="ECO:0000256" key="1">
    <source>
        <dbReference type="SAM" id="MobiDB-lite"/>
    </source>
</evidence>
<feature type="transmembrane region" description="Helical" evidence="2">
    <location>
        <begin position="38"/>
        <end position="58"/>
    </location>
</feature>
<evidence type="ECO:0000313" key="3">
    <source>
        <dbReference type="EMBL" id="ACU90059.1"/>
    </source>
</evidence>
<dbReference type="STRING" id="525897.Dbac_1971"/>
<gene>
    <name evidence="3" type="ordered locus">Dbac_1971</name>
</gene>
<feature type="compositionally biased region" description="Basic and acidic residues" evidence="1">
    <location>
        <begin position="121"/>
        <end position="133"/>
    </location>
</feature>
<keyword evidence="2" id="KW-1133">Transmembrane helix</keyword>
<reference evidence="3 4" key="1">
    <citation type="journal article" date="2009" name="Stand. Genomic Sci.">
        <title>Complete genome sequence of Desulfomicrobium baculatum type strain (X).</title>
        <authorList>
            <person name="Copeland A."/>
            <person name="Spring S."/>
            <person name="Goker M."/>
            <person name="Schneider S."/>
            <person name="Lapidus A."/>
            <person name="Del Rio T.G."/>
            <person name="Tice H."/>
            <person name="Cheng J.F."/>
            <person name="Chen F."/>
            <person name="Nolan M."/>
            <person name="Bruce D."/>
            <person name="Goodwin L."/>
            <person name="Pitluck S."/>
            <person name="Ivanova N."/>
            <person name="Mavrommatis K."/>
            <person name="Ovchinnikova G."/>
            <person name="Pati A."/>
            <person name="Chen A."/>
            <person name="Palaniappan K."/>
            <person name="Land M."/>
            <person name="Hauser L."/>
            <person name="Chang Y.J."/>
            <person name="Jeffries C.C."/>
            <person name="Meincke L."/>
            <person name="Sims D."/>
            <person name="Brettin T."/>
            <person name="Detter J.C."/>
            <person name="Han C."/>
            <person name="Chain P."/>
            <person name="Bristow J."/>
            <person name="Eisen J.A."/>
            <person name="Markowitz V."/>
            <person name="Hugenholtz P."/>
            <person name="Kyrpides N.C."/>
            <person name="Klenk H.P."/>
            <person name="Lucas S."/>
        </authorList>
    </citation>
    <scope>NUCLEOTIDE SEQUENCE [LARGE SCALE GENOMIC DNA]</scope>
    <source>
        <strain evidence="4">DSM 4028 / VKM B-1378 / X</strain>
    </source>
</reference>
<dbReference type="Proteomes" id="UP000002216">
    <property type="component" value="Chromosome"/>
</dbReference>
<dbReference type="KEGG" id="dba:Dbac_1971"/>
<name>C7LN90_DESBD</name>
<organism evidence="3 4">
    <name type="scientific">Desulfomicrobium baculatum (strain DSM 4028 / VKM B-1378 / X)</name>
    <name type="common">Desulfovibrio baculatus</name>
    <dbReference type="NCBI Taxonomy" id="525897"/>
    <lineage>
        <taxon>Bacteria</taxon>
        <taxon>Pseudomonadati</taxon>
        <taxon>Thermodesulfobacteriota</taxon>
        <taxon>Desulfovibrionia</taxon>
        <taxon>Desulfovibrionales</taxon>
        <taxon>Desulfomicrobiaceae</taxon>
        <taxon>Desulfomicrobium</taxon>
    </lineage>
</organism>
<evidence type="ECO:0000256" key="2">
    <source>
        <dbReference type="SAM" id="Phobius"/>
    </source>
</evidence>
<accession>C7LN90</accession>
<dbReference type="HOGENOM" id="CLU_929765_0_0_7"/>
<protein>
    <submittedName>
        <fullName evidence="3">Uncharacterized protein</fullName>
    </submittedName>
</protein>
<dbReference type="EMBL" id="CP001629">
    <property type="protein sequence ID" value="ACU90059.1"/>
    <property type="molecule type" value="Genomic_DNA"/>
</dbReference>
<proteinExistence type="predicted"/>
<keyword evidence="2" id="KW-0472">Membrane</keyword>
<feature type="region of interest" description="Disordered" evidence="1">
    <location>
        <begin position="95"/>
        <end position="165"/>
    </location>
</feature>
<sequence>MSPSETGFLTLSDFDQGIQAAQLKRMGQDVRIFGIRKFVLMGCIVLSLLLHALSGWMADFRPVPQLVKDRLLLLDIVALSDETVSPAAQVPVAEKVTPRPVTSSDVTSSVSAASSSPVRKPVPEVKAVSKEKSPPAQSKPRAQAEPAPERVRNPSPALQESVKSKTPIGQIVPRAGVTVLANESGQDALKHGAEARFMHGVATEEFVEENYVGEYSMGKSGKVWIEDDRAGSGHLILHAETMGLRRQLFRFNRFIYVYGESPDSPEPILGSVTFFSDGYHINNFLWQHNSTHAYYPRRE</sequence>
<dbReference type="OrthoDB" id="5470020at2"/>
<feature type="compositionally biased region" description="Low complexity" evidence="1">
    <location>
        <begin position="98"/>
        <end position="119"/>
    </location>
</feature>
<dbReference type="eggNOG" id="ENOG503376E">
    <property type="taxonomic scope" value="Bacteria"/>
</dbReference>
<dbReference type="RefSeq" id="WP_015774150.1">
    <property type="nucleotide sequence ID" value="NC_013173.1"/>
</dbReference>
<keyword evidence="2" id="KW-0812">Transmembrane</keyword>
<evidence type="ECO:0000313" key="4">
    <source>
        <dbReference type="Proteomes" id="UP000002216"/>
    </source>
</evidence>
<keyword evidence="4" id="KW-1185">Reference proteome</keyword>
<dbReference type="AlphaFoldDB" id="C7LN90"/>